<dbReference type="PRINTS" id="PR00313">
    <property type="entry name" value="CABNDNGRPT"/>
</dbReference>
<dbReference type="InterPro" id="IPR001343">
    <property type="entry name" value="Hemolysn_Ca-bd"/>
</dbReference>
<feature type="chain" id="PRO_5046544234" description="Calcium-binding protein" evidence="3">
    <location>
        <begin position="36"/>
        <end position="296"/>
    </location>
</feature>
<dbReference type="InterPro" id="IPR011049">
    <property type="entry name" value="Serralysin-like_metalloprot_C"/>
</dbReference>
<evidence type="ECO:0000256" key="3">
    <source>
        <dbReference type="SAM" id="SignalP"/>
    </source>
</evidence>
<dbReference type="Pfam" id="PF00353">
    <property type="entry name" value="HemolysinCabind"/>
    <property type="match status" value="2"/>
</dbReference>
<dbReference type="RefSeq" id="WP_214160146.1">
    <property type="nucleotide sequence ID" value="NZ_JAHBAY010000018.1"/>
</dbReference>
<evidence type="ECO:0000313" key="4">
    <source>
        <dbReference type="EMBL" id="MBT0773609.1"/>
    </source>
</evidence>
<keyword evidence="3" id="KW-0732">Signal</keyword>
<dbReference type="InterPro" id="IPR018511">
    <property type="entry name" value="Hemolysin-typ_Ca-bd_CS"/>
</dbReference>
<feature type="signal peptide" evidence="3">
    <location>
        <begin position="1"/>
        <end position="35"/>
    </location>
</feature>
<keyword evidence="2" id="KW-0964">Secreted</keyword>
<evidence type="ECO:0000256" key="2">
    <source>
        <dbReference type="ARBA" id="ARBA00022525"/>
    </source>
</evidence>
<name>A0ABS5TS28_9ACTN</name>
<evidence type="ECO:0008006" key="6">
    <source>
        <dbReference type="Google" id="ProtNLM"/>
    </source>
</evidence>
<protein>
    <recommendedName>
        <fullName evidence="6">Calcium-binding protein</fullName>
    </recommendedName>
</protein>
<proteinExistence type="predicted"/>
<evidence type="ECO:0000313" key="5">
    <source>
        <dbReference type="Proteomes" id="UP001197247"/>
    </source>
</evidence>
<keyword evidence="5" id="KW-1185">Reference proteome</keyword>
<dbReference type="InterPro" id="IPR050557">
    <property type="entry name" value="RTX_toxin/Mannuronan_C5-epim"/>
</dbReference>
<reference evidence="4 5" key="1">
    <citation type="submission" date="2021-05" db="EMBL/GenBank/DDBJ databases">
        <title>Kineosporia and Streptomyces sp. nov. two new marine actinobacteria isolated from Coral.</title>
        <authorList>
            <person name="Buangrab K."/>
            <person name="Sutthacheep M."/>
            <person name="Yeemin T."/>
            <person name="Harunari E."/>
            <person name="Igarashi Y."/>
            <person name="Kanchanasin P."/>
            <person name="Tanasupawat S."/>
            <person name="Phongsopitanun W."/>
        </authorList>
    </citation>
    <scope>NUCLEOTIDE SEQUENCE [LARGE SCALE GENOMIC DNA]</scope>
    <source>
        <strain evidence="4 5">J2-2</strain>
    </source>
</reference>
<dbReference type="Proteomes" id="UP001197247">
    <property type="component" value="Unassembled WGS sequence"/>
</dbReference>
<accession>A0ABS5TS28</accession>
<dbReference type="PANTHER" id="PTHR38340:SF1">
    <property type="entry name" value="S-LAYER PROTEIN"/>
    <property type="match status" value="1"/>
</dbReference>
<dbReference type="SUPFAM" id="SSF51120">
    <property type="entry name" value="beta-Roll"/>
    <property type="match status" value="1"/>
</dbReference>
<organism evidence="4 5">
    <name type="scientific">Kineosporia corallincola</name>
    <dbReference type="NCBI Taxonomy" id="2835133"/>
    <lineage>
        <taxon>Bacteria</taxon>
        <taxon>Bacillati</taxon>
        <taxon>Actinomycetota</taxon>
        <taxon>Actinomycetes</taxon>
        <taxon>Kineosporiales</taxon>
        <taxon>Kineosporiaceae</taxon>
        <taxon>Kineosporia</taxon>
    </lineage>
</organism>
<evidence type="ECO:0000256" key="1">
    <source>
        <dbReference type="ARBA" id="ARBA00004613"/>
    </source>
</evidence>
<dbReference type="EMBL" id="JAHBAY010000018">
    <property type="protein sequence ID" value="MBT0773609.1"/>
    <property type="molecule type" value="Genomic_DNA"/>
</dbReference>
<gene>
    <name evidence="4" type="ORF">KIH74_31990</name>
</gene>
<comment type="caution">
    <text evidence="4">The sequence shown here is derived from an EMBL/GenBank/DDBJ whole genome shotgun (WGS) entry which is preliminary data.</text>
</comment>
<dbReference type="Gene3D" id="2.160.20.160">
    <property type="match status" value="1"/>
</dbReference>
<comment type="subcellular location">
    <subcellularLocation>
        <location evidence="1">Secreted</location>
    </subcellularLocation>
</comment>
<sequence>MAFRRRRVALPALGATAVLVAGGAGALALAGNAQAAATSATVTFQGQGLTYQAAAGQTNKLTLTKTTAGVEDDNSAYGASEYTYTLDDVVTITFTDDRCSYPVSSDHTKVVCTWIVEAGQDPDYVSAIKLGDKNDKVTFVNPKGDTYDAETFYLGAGNDTYVSTKYADGSRIEAGPGNDKVTIDKISGDLGGVLGGTGNDTVQVKSGTSWFINGGAGNDTITGGKGTQYLNGDAGNDLIKGGSGADVITGGKGNDTLYGNDGADQIYGNSGNDKLYGGKGTDTLLGGSGKNVIKQN</sequence>
<dbReference type="PROSITE" id="PS00330">
    <property type="entry name" value="HEMOLYSIN_CALCIUM"/>
    <property type="match status" value="1"/>
</dbReference>
<dbReference type="PANTHER" id="PTHR38340">
    <property type="entry name" value="S-LAYER PROTEIN"/>
    <property type="match status" value="1"/>
</dbReference>